<accession>A0A923E243</accession>
<organism evidence="1 2">
    <name type="scientific">Schaalia hyovaginalis</name>
    <dbReference type="NCBI Taxonomy" id="29316"/>
    <lineage>
        <taxon>Bacteria</taxon>
        <taxon>Bacillati</taxon>
        <taxon>Actinomycetota</taxon>
        <taxon>Actinomycetes</taxon>
        <taxon>Actinomycetales</taxon>
        <taxon>Actinomycetaceae</taxon>
        <taxon>Schaalia</taxon>
    </lineage>
</organism>
<gene>
    <name evidence="1" type="ORF">HD592_001029</name>
</gene>
<dbReference type="RefSeq" id="WP_184452377.1">
    <property type="nucleotide sequence ID" value="NZ_JACHMK010000001.1"/>
</dbReference>
<dbReference type="Proteomes" id="UP000617426">
    <property type="component" value="Unassembled WGS sequence"/>
</dbReference>
<dbReference type="EMBL" id="JACHMK010000001">
    <property type="protein sequence ID" value="MBB6334464.1"/>
    <property type="molecule type" value="Genomic_DNA"/>
</dbReference>
<sequence length="338" mass="38375">MDLLATPNATDAAPFPTRFRKGRFLDIPAEAEWWEKDERLHRARLLDVARRSTQAIAVLQSAVILHGGSLKHPPRQAHIHASWHRKPMKTTGPSFFALSPRERRERLARRPVVNHRMELDEDQLIIIDGILTTDLLQTMELAARFLAPDDALIALDSLLAIAVERGPHWRDDRPSLERKARVILTRILRSLEKHRGQRGYRQARELLAVTTALAESPFESEMRRIALAAGYSRIEPQVEVRTRVGVRWVDLGIPGVRRGIEINGAIKYEGGAGRLQREKEAARRVDLAEVGFTVRDVDASATADVPQMLKLLDESFPEQRDLHGRAALWTPAERARFR</sequence>
<evidence type="ECO:0000313" key="2">
    <source>
        <dbReference type="Proteomes" id="UP000617426"/>
    </source>
</evidence>
<reference evidence="1" key="1">
    <citation type="submission" date="2020-08" db="EMBL/GenBank/DDBJ databases">
        <title>Sequencing the genomes of 1000 actinobacteria strains.</title>
        <authorList>
            <person name="Klenk H.-P."/>
        </authorList>
    </citation>
    <scope>NUCLEOTIDE SEQUENCE</scope>
    <source>
        <strain evidence="1">DSM 10695</strain>
    </source>
</reference>
<dbReference type="AlphaFoldDB" id="A0A923E243"/>
<evidence type="ECO:0000313" key="1">
    <source>
        <dbReference type="EMBL" id="MBB6334464.1"/>
    </source>
</evidence>
<evidence type="ECO:0008006" key="3">
    <source>
        <dbReference type="Google" id="ProtNLM"/>
    </source>
</evidence>
<name>A0A923E243_9ACTO</name>
<keyword evidence="2" id="KW-1185">Reference proteome</keyword>
<protein>
    <recommendedName>
        <fullName evidence="3">DUF559 domain-containing protein</fullName>
    </recommendedName>
</protein>
<proteinExistence type="predicted"/>
<comment type="caution">
    <text evidence="1">The sequence shown here is derived from an EMBL/GenBank/DDBJ whole genome shotgun (WGS) entry which is preliminary data.</text>
</comment>